<keyword evidence="1" id="KW-0694">RNA-binding</keyword>
<dbReference type="Proteomes" id="UP000000692">
    <property type="component" value="Chromosome"/>
</dbReference>
<sequence>MSEPRLTLRLDKWLWHARFCKSRAIAHALVVEGRIRVNGQPTDKPARAVGYADVLTFMQGGRVRVVRVLDIGTRRGPAEEARLLYEDLTADTAPSAVVPEM</sequence>
<evidence type="ECO:0000313" key="3">
    <source>
        <dbReference type="EMBL" id="AEM40192.1"/>
    </source>
</evidence>
<proteinExistence type="predicted"/>
<dbReference type="HOGENOM" id="CLU_101003_3_1_5"/>
<dbReference type="AlphaFoldDB" id="F9Y9U0"/>
<dbReference type="EMBL" id="CP002018">
    <property type="protein sequence ID" value="AEM40192.1"/>
    <property type="molecule type" value="Genomic_DNA"/>
</dbReference>
<keyword evidence="4" id="KW-1185">Reference proteome</keyword>
<dbReference type="PATRIC" id="fig|759362.5.peg.369"/>
<evidence type="ECO:0000259" key="2">
    <source>
        <dbReference type="SMART" id="SM00363"/>
    </source>
</evidence>
<dbReference type="CDD" id="cd00165">
    <property type="entry name" value="S4"/>
    <property type="match status" value="1"/>
</dbReference>
<dbReference type="InterPro" id="IPR036986">
    <property type="entry name" value="S4_RNA-bd_sf"/>
</dbReference>
<accession>F9Y9U0</accession>
<dbReference type="SMART" id="SM00363">
    <property type="entry name" value="S4"/>
    <property type="match status" value="1"/>
</dbReference>
<dbReference type="GO" id="GO:0003723">
    <property type="term" value="F:RNA binding"/>
    <property type="evidence" value="ECO:0007669"/>
    <property type="project" value="UniProtKB-KW"/>
</dbReference>
<dbReference type="SUPFAM" id="SSF55174">
    <property type="entry name" value="Alpha-L RNA-binding motif"/>
    <property type="match status" value="1"/>
</dbReference>
<dbReference type="PROSITE" id="PS50889">
    <property type="entry name" value="S4"/>
    <property type="match status" value="1"/>
</dbReference>
<feature type="domain" description="RNA-binding S4" evidence="2">
    <location>
        <begin position="8"/>
        <end position="70"/>
    </location>
</feature>
<dbReference type="Pfam" id="PF01479">
    <property type="entry name" value="S4"/>
    <property type="match status" value="1"/>
</dbReference>
<dbReference type="Gene3D" id="3.10.290.10">
    <property type="entry name" value="RNA-binding S4 domain"/>
    <property type="match status" value="1"/>
</dbReference>
<dbReference type="RefSeq" id="WP_014537516.1">
    <property type="nucleotide sequence ID" value="NC_017384.1"/>
</dbReference>
<dbReference type="eggNOG" id="COG1188">
    <property type="taxonomic scope" value="Bacteria"/>
</dbReference>
<dbReference type="OrthoDB" id="9797176at2"/>
<name>F9Y9U0_KETVW</name>
<evidence type="ECO:0000313" key="4">
    <source>
        <dbReference type="Proteomes" id="UP000000692"/>
    </source>
</evidence>
<dbReference type="InterPro" id="IPR002942">
    <property type="entry name" value="S4_RNA-bd"/>
</dbReference>
<protein>
    <submittedName>
        <fullName evidence="3">S4 domain protein</fullName>
    </submittedName>
</protein>
<organism evidence="3 4">
    <name type="scientific">Ketogulonicigenium vulgare (strain WSH-001)</name>
    <dbReference type="NCBI Taxonomy" id="759362"/>
    <lineage>
        <taxon>Bacteria</taxon>
        <taxon>Pseudomonadati</taxon>
        <taxon>Pseudomonadota</taxon>
        <taxon>Alphaproteobacteria</taxon>
        <taxon>Rhodobacterales</taxon>
        <taxon>Roseobacteraceae</taxon>
        <taxon>Ketogulonicigenium</taxon>
    </lineage>
</organism>
<gene>
    <name evidence="3" type="ordered locus">KVU_0353</name>
</gene>
<evidence type="ECO:0000256" key="1">
    <source>
        <dbReference type="PROSITE-ProRule" id="PRU00182"/>
    </source>
</evidence>
<dbReference type="KEGG" id="kvl:KVU_0353"/>
<reference evidence="3 4" key="1">
    <citation type="journal article" date="2011" name="J. Bacteriol.">
        <title>Complete genome sequence of the industrial strain Ketogulonicigenium vulgare WSH-001.</title>
        <authorList>
            <person name="Liu L."/>
            <person name="Li Y."/>
            <person name="Zhang J."/>
            <person name="Zhou Z."/>
            <person name="Liu J."/>
            <person name="Li X."/>
            <person name="Zhou J."/>
            <person name="Du G."/>
            <person name="Wang L."/>
            <person name="Chen J."/>
        </authorList>
    </citation>
    <scope>NUCLEOTIDE SEQUENCE [LARGE SCALE GENOMIC DNA]</scope>
    <source>
        <strain evidence="3 4">WSH-001</strain>
    </source>
</reference>